<dbReference type="AlphaFoldDB" id="A0AAW1MK59"/>
<accession>A0AAW1MK59</accession>
<reference evidence="1 2" key="1">
    <citation type="journal article" date="2024" name="BMC Genomics">
        <title>De novo assembly and annotation of Popillia japonica's genome with initial clues to its potential as an invasive pest.</title>
        <authorList>
            <person name="Cucini C."/>
            <person name="Boschi S."/>
            <person name="Funari R."/>
            <person name="Cardaioli E."/>
            <person name="Iannotti N."/>
            <person name="Marturano G."/>
            <person name="Paoli F."/>
            <person name="Bruttini M."/>
            <person name="Carapelli A."/>
            <person name="Frati F."/>
            <person name="Nardi F."/>
        </authorList>
    </citation>
    <scope>NUCLEOTIDE SEQUENCE [LARGE SCALE GENOMIC DNA]</scope>
    <source>
        <strain evidence="1">DMR45628</strain>
    </source>
</reference>
<dbReference type="Proteomes" id="UP001458880">
    <property type="component" value="Unassembled WGS sequence"/>
</dbReference>
<keyword evidence="2" id="KW-1185">Reference proteome</keyword>
<organism evidence="1 2">
    <name type="scientific">Popillia japonica</name>
    <name type="common">Japanese beetle</name>
    <dbReference type="NCBI Taxonomy" id="7064"/>
    <lineage>
        <taxon>Eukaryota</taxon>
        <taxon>Metazoa</taxon>
        <taxon>Ecdysozoa</taxon>
        <taxon>Arthropoda</taxon>
        <taxon>Hexapoda</taxon>
        <taxon>Insecta</taxon>
        <taxon>Pterygota</taxon>
        <taxon>Neoptera</taxon>
        <taxon>Endopterygota</taxon>
        <taxon>Coleoptera</taxon>
        <taxon>Polyphaga</taxon>
        <taxon>Scarabaeiformia</taxon>
        <taxon>Scarabaeidae</taxon>
        <taxon>Rutelinae</taxon>
        <taxon>Popillia</taxon>
    </lineage>
</organism>
<evidence type="ECO:0000313" key="1">
    <source>
        <dbReference type="EMBL" id="KAK9746616.1"/>
    </source>
</evidence>
<gene>
    <name evidence="1" type="ORF">QE152_g5896</name>
</gene>
<sequence length="148" mass="17212">MPMKKKPIRKRRIYSTRSSPEICNTLCDDYKEAQKSLRNSIKTAKRLCWKTLCANIDRDIWGDGYKIVMKSVLGQTLCANIDRDIWGDGYKIVMKSVLGHPPKPQLSTETVAKIVDYLFPTHRNSGPKYMVLNFELSLWKSFEWQPKI</sequence>
<name>A0AAW1MK59_POPJA</name>
<proteinExistence type="predicted"/>
<comment type="caution">
    <text evidence="1">The sequence shown here is derived from an EMBL/GenBank/DDBJ whole genome shotgun (WGS) entry which is preliminary data.</text>
</comment>
<evidence type="ECO:0000313" key="2">
    <source>
        <dbReference type="Proteomes" id="UP001458880"/>
    </source>
</evidence>
<protein>
    <submittedName>
        <fullName evidence="1">Uncharacterized protein</fullName>
    </submittedName>
</protein>
<dbReference type="EMBL" id="JASPKY010000038">
    <property type="protein sequence ID" value="KAK9746616.1"/>
    <property type="molecule type" value="Genomic_DNA"/>
</dbReference>